<proteinExistence type="inferred from homology"/>
<keyword evidence="9 20" id="KW-0436">Ligase</keyword>
<feature type="domain" description="Mur ligase C-terminal" evidence="18">
    <location>
        <begin position="320"/>
        <end position="435"/>
    </location>
</feature>
<dbReference type="FunFam" id="3.40.1190.10:FF:000004">
    <property type="entry name" value="Dihydrofolate synthase/folylpolyglutamate synthase"/>
    <property type="match status" value="1"/>
</dbReference>
<dbReference type="Proteomes" id="UP000516957">
    <property type="component" value="Unassembled WGS sequence"/>
</dbReference>
<evidence type="ECO:0000256" key="3">
    <source>
        <dbReference type="ARBA" id="ARBA00005150"/>
    </source>
</evidence>
<dbReference type="InterPro" id="IPR036565">
    <property type="entry name" value="Mur-like_cat_sf"/>
</dbReference>
<dbReference type="Gene3D" id="3.40.1190.10">
    <property type="entry name" value="Mur-like, catalytic domain"/>
    <property type="match status" value="1"/>
</dbReference>
<keyword evidence="21" id="KW-1185">Reference proteome</keyword>
<dbReference type="SUPFAM" id="SSF53244">
    <property type="entry name" value="MurD-like peptide ligases, peptide-binding domain"/>
    <property type="match status" value="1"/>
</dbReference>
<evidence type="ECO:0000256" key="15">
    <source>
        <dbReference type="ARBA" id="ARBA00030592"/>
    </source>
</evidence>
<evidence type="ECO:0000256" key="4">
    <source>
        <dbReference type="ARBA" id="ARBA00008276"/>
    </source>
</evidence>
<accession>A0A7Y9F2I8</accession>
<dbReference type="GO" id="GO:0005737">
    <property type="term" value="C:cytoplasm"/>
    <property type="evidence" value="ECO:0007669"/>
    <property type="project" value="TreeGrafter"/>
</dbReference>
<protein>
    <recommendedName>
        <fullName evidence="8">Dihydrofolate synthase/folylpolyglutamate synthase</fullName>
        <ecNumber evidence="6">6.3.2.12</ecNumber>
        <ecNumber evidence="7">6.3.2.17</ecNumber>
    </recommendedName>
    <alternativeName>
        <fullName evidence="15">Tetrahydrofolylpolyglutamate synthase</fullName>
    </alternativeName>
</protein>
<dbReference type="InterPro" id="IPR001645">
    <property type="entry name" value="Folylpolyglutamate_synth"/>
</dbReference>
<evidence type="ECO:0000256" key="13">
    <source>
        <dbReference type="ARBA" id="ARBA00022842"/>
    </source>
</evidence>
<dbReference type="EMBL" id="JACCBE010000001">
    <property type="protein sequence ID" value="NYD58181.1"/>
    <property type="molecule type" value="Genomic_DNA"/>
</dbReference>
<dbReference type="EC" id="6.3.2.12" evidence="6"/>
<comment type="cofactor">
    <cofactor evidence="1">
        <name>Mg(2+)</name>
        <dbReference type="ChEBI" id="CHEBI:18420"/>
    </cofactor>
</comment>
<dbReference type="GO" id="GO:0046872">
    <property type="term" value="F:metal ion binding"/>
    <property type="evidence" value="ECO:0007669"/>
    <property type="project" value="UniProtKB-KW"/>
</dbReference>
<organism evidence="20 21">
    <name type="scientific">Nocardioides marinisabuli</name>
    <dbReference type="NCBI Taxonomy" id="419476"/>
    <lineage>
        <taxon>Bacteria</taxon>
        <taxon>Bacillati</taxon>
        <taxon>Actinomycetota</taxon>
        <taxon>Actinomycetes</taxon>
        <taxon>Propionibacteriales</taxon>
        <taxon>Nocardioidaceae</taxon>
        <taxon>Nocardioides</taxon>
    </lineage>
</organism>
<dbReference type="PANTHER" id="PTHR11136">
    <property type="entry name" value="FOLYLPOLYGLUTAMATE SYNTHASE-RELATED"/>
    <property type="match status" value="1"/>
</dbReference>
<dbReference type="GO" id="GO:0005524">
    <property type="term" value="F:ATP binding"/>
    <property type="evidence" value="ECO:0007669"/>
    <property type="project" value="UniProtKB-KW"/>
</dbReference>
<comment type="caution">
    <text evidence="20">The sequence shown here is derived from an EMBL/GenBank/DDBJ whole genome shotgun (WGS) entry which is preliminary data.</text>
</comment>
<dbReference type="PANTHER" id="PTHR11136:SF0">
    <property type="entry name" value="DIHYDROFOLATE SYNTHETASE-RELATED"/>
    <property type="match status" value="1"/>
</dbReference>
<gene>
    <name evidence="20" type="ORF">BKA08_002419</name>
</gene>
<evidence type="ECO:0000256" key="1">
    <source>
        <dbReference type="ARBA" id="ARBA00001946"/>
    </source>
</evidence>
<evidence type="ECO:0000256" key="17">
    <source>
        <dbReference type="ARBA" id="ARBA00049161"/>
    </source>
</evidence>
<comment type="catalytic activity">
    <reaction evidence="16">
        <text>(6S)-5,6,7,8-tetrahydrofolyl-(gamma-L-Glu)(n) + L-glutamate + ATP = (6S)-5,6,7,8-tetrahydrofolyl-(gamma-L-Glu)(n+1) + ADP + phosphate + H(+)</text>
        <dbReference type="Rhea" id="RHEA:10580"/>
        <dbReference type="Rhea" id="RHEA-COMP:14738"/>
        <dbReference type="Rhea" id="RHEA-COMP:14740"/>
        <dbReference type="ChEBI" id="CHEBI:15378"/>
        <dbReference type="ChEBI" id="CHEBI:29985"/>
        <dbReference type="ChEBI" id="CHEBI:30616"/>
        <dbReference type="ChEBI" id="CHEBI:43474"/>
        <dbReference type="ChEBI" id="CHEBI:141005"/>
        <dbReference type="ChEBI" id="CHEBI:456216"/>
        <dbReference type="EC" id="6.3.2.17"/>
    </reaction>
</comment>
<evidence type="ECO:0000256" key="11">
    <source>
        <dbReference type="ARBA" id="ARBA00022741"/>
    </source>
</evidence>
<dbReference type="Pfam" id="PF08245">
    <property type="entry name" value="Mur_ligase_M"/>
    <property type="match status" value="1"/>
</dbReference>
<keyword evidence="14" id="KW-0289">Folate biosynthesis</keyword>
<dbReference type="PIRSF" id="PIRSF001563">
    <property type="entry name" value="Folylpolyglu_synth"/>
    <property type="match status" value="1"/>
</dbReference>
<evidence type="ECO:0000256" key="12">
    <source>
        <dbReference type="ARBA" id="ARBA00022840"/>
    </source>
</evidence>
<comment type="similarity">
    <text evidence="4">Belongs to the folylpolyglutamate synthase family.</text>
</comment>
<reference evidence="20 21" key="1">
    <citation type="submission" date="2020-07" db="EMBL/GenBank/DDBJ databases">
        <title>Sequencing the genomes of 1000 actinobacteria strains.</title>
        <authorList>
            <person name="Klenk H.-P."/>
        </authorList>
    </citation>
    <scope>NUCLEOTIDE SEQUENCE [LARGE SCALE GENOMIC DNA]</scope>
    <source>
        <strain evidence="20 21">DSM 18965</strain>
    </source>
</reference>
<dbReference type="SUPFAM" id="SSF53623">
    <property type="entry name" value="MurD-like peptide ligases, catalytic domain"/>
    <property type="match status" value="1"/>
</dbReference>
<comment type="pathway">
    <text evidence="2">Cofactor biosynthesis; tetrahydrofolate biosynthesis; 7,8-dihydrofolate from 2-amino-4-hydroxy-6-hydroxymethyl-7,8-dihydropteridine diphosphate and 4-aminobenzoate: step 2/2.</text>
</comment>
<evidence type="ECO:0000256" key="2">
    <source>
        <dbReference type="ARBA" id="ARBA00004799"/>
    </source>
</evidence>
<dbReference type="GO" id="GO:0004326">
    <property type="term" value="F:tetrahydrofolylpolyglutamate synthase activity"/>
    <property type="evidence" value="ECO:0007669"/>
    <property type="project" value="UniProtKB-EC"/>
</dbReference>
<evidence type="ECO:0000313" key="20">
    <source>
        <dbReference type="EMBL" id="NYD58181.1"/>
    </source>
</evidence>
<dbReference type="InterPro" id="IPR004101">
    <property type="entry name" value="Mur_ligase_C"/>
</dbReference>
<evidence type="ECO:0000256" key="14">
    <source>
        <dbReference type="ARBA" id="ARBA00022909"/>
    </source>
</evidence>
<evidence type="ECO:0000259" key="19">
    <source>
        <dbReference type="Pfam" id="PF08245"/>
    </source>
</evidence>
<dbReference type="NCBIfam" id="NF047860">
    <property type="entry name" value="Tet-DihydfolSynFolCMyb"/>
    <property type="match status" value="1"/>
</dbReference>
<comment type="catalytic activity">
    <reaction evidence="17">
        <text>7,8-dihydropteroate + L-glutamate + ATP = 7,8-dihydrofolate + ADP + phosphate + H(+)</text>
        <dbReference type="Rhea" id="RHEA:23584"/>
        <dbReference type="ChEBI" id="CHEBI:15378"/>
        <dbReference type="ChEBI" id="CHEBI:17839"/>
        <dbReference type="ChEBI" id="CHEBI:29985"/>
        <dbReference type="ChEBI" id="CHEBI:30616"/>
        <dbReference type="ChEBI" id="CHEBI:43474"/>
        <dbReference type="ChEBI" id="CHEBI:57451"/>
        <dbReference type="ChEBI" id="CHEBI:456216"/>
        <dbReference type="EC" id="6.3.2.12"/>
    </reaction>
</comment>
<keyword evidence="13" id="KW-0460">Magnesium</keyword>
<keyword evidence="12" id="KW-0067">ATP-binding</keyword>
<feature type="domain" description="Mur ligase central" evidence="19">
    <location>
        <begin position="64"/>
        <end position="290"/>
    </location>
</feature>
<evidence type="ECO:0000259" key="18">
    <source>
        <dbReference type="Pfam" id="PF02875"/>
    </source>
</evidence>
<dbReference type="NCBIfam" id="TIGR01499">
    <property type="entry name" value="folC"/>
    <property type="match status" value="1"/>
</dbReference>
<keyword evidence="10" id="KW-0479">Metal-binding</keyword>
<dbReference type="InterPro" id="IPR013221">
    <property type="entry name" value="Mur_ligase_cen"/>
</dbReference>
<dbReference type="Gene3D" id="3.90.190.20">
    <property type="entry name" value="Mur ligase, C-terminal domain"/>
    <property type="match status" value="1"/>
</dbReference>
<evidence type="ECO:0000256" key="5">
    <source>
        <dbReference type="ARBA" id="ARBA00011245"/>
    </source>
</evidence>
<name>A0A7Y9F2I8_9ACTN</name>
<evidence type="ECO:0000256" key="10">
    <source>
        <dbReference type="ARBA" id="ARBA00022723"/>
    </source>
</evidence>
<dbReference type="RefSeq" id="WP_179615836.1">
    <property type="nucleotide sequence ID" value="NZ_CP059163.1"/>
</dbReference>
<evidence type="ECO:0000256" key="6">
    <source>
        <dbReference type="ARBA" id="ARBA00013023"/>
    </source>
</evidence>
<evidence type="ECO:0000313" key="21">
    <source>
        <dbReference type="Proteomes" id="UP000516957"/>
    </source>
</evidence>
<dbReference type="GO" id="GO:0008841">
    <property type="term" value="F:dihydrofolate synthase activity"/>
    <property type="evidence" value="ECO:0007669"/>
    <property type="project" value="UniProtKB-EC"/>
</dbReference>
<comment type="subunit">
    <text evidence="5">Monomer.</text>
</comment>
<dbReference type="AlphaFoldDB" id="A0A7Y9F2I8"/>
<evidence type="ECO:0000256" key="7">
    <source>
        <dbReference type="ARBA" id="ARBA00013025"/>
    </source>
</evidence>
<evidence type="ECO:0000256" key="9">
    <source>
        <dbReference type="ARBA" id="ARBA00022598"/>
    </source>
</evidence>
<evidence type="ECO:0000256" key="8">
    <source>
        <dbReference type="ARBA" id="ARBA00019357"/>
    </source>
</evidence>
<keyword evidence="11" id="KW-0547">Nucleotide-binding</keyword>
<dbReference type="InterPro" id="IPR036615">
    <property type="entry name" value="Mur_ligase_C_dom_sf"/>
</dbReference>
<dbReference type="Pfam" id="PF02875">
    <property type="entry name" value="Mur_ligase_C"/>
    <property type="match status" value="1"/>
</dbReference>
<evidence type="ECO:0000256" key="16">
    <source>
        <dbReference type="ARBA" id="ARBA00047493"/>
    </source>
</evidence>
<dbReference type="EC" id="6.3.2.17" evidence="7"/>
<comment type="pathway">
    <text evidence="3">Cofactor biosynthesis; tetrahydrofolylpolyglutamate biosynthesis.</text>
</comment>
<sequence>MSETPSLPDDETVVPRAAETFREVEDALLSRWPETRLEPSLERIEAFLELLGDPQRSFRMVHLTGTNGKTSTSRMVDALLRALELRTGRFTSPHVETMNERISVDGEPLDDEAFVRAFNEIAAYTHLVDEDQPHPLSFFETVVGMAYAAFADAPVDVAVVEVGMGGSWDATNVADADVAVVLPIAVDHARYLGGTTEAIAHEKAGIIKPGSTVVMAQQDPEAGAVLMARAAEVGATVAREGLEFGVVSRTPAVGGQMVSLQGLRARYDEVFLPLYGAHQAQNAAVALAVVEAFAAAGPDAQALDADLVRAAFAEVTSPARLEVVRRSPTVVLDAAHNPHGAEAVGAALEDSFTFEPLIGVLGVMGDKDAEGLLVALEPHLAHVVCTQNSSDRAMSATALAETAVEVFGEDRVTVVPRLVDAIDAAAALAEAGEAVGSSIGSGAVLVTGSVVTAGEARTLLTRGRRAPGTPREEDPS</sequence>
<dbReference type="GO" id="GO:0046656">
    <property type="term" value="P:folic acid biosynthetic process"/>
    <property type="evidence" value="ECO:0007669"/>
    <property type="project" value="UniProtKB-KW"/>
</dbReference>